<dbReference type="Proteomes" id="UP000184386">
    <property type="component" value="Unassembled WGS sequence"/>
</dbReference>
<dbReference type="SUPFAM" id="SSF69255">
    <property type="entry name" value="gp5 N-terminal domain-like"/>
    <property type="match status" value="1"/>
</dbReference>
<evidence type="ECO:0000313" key="2">
    <source>
        <dbReference type="Proteomes" id="UP000184386"/>
    </source>
</evidence>
<dbReference type="EMBL" id="FRAC01000046">
    <property type="protein sequence ID" value="SHL70506.1"/>
    <property type="molecule type" value="Genomic_DNA"/>
</dbReference>
<dbReference type="STRING" id="1121322.SAMN02745136_05513"/>
<dbReference type="RefSeq" id="WP_073280406.1">
    <property type="nucleotide sequence ID" value="NZ_FRAC01000046.1"/>
</dbReference>
<sequence>MNTISYGDITVNGFPFRKIVQILISHTVNDHGHAQVTGELDPATAQDFLKRVDEKMMVSITTKAEGQPSNLFYGCVHNVSLQQETEYSKVTLQLYSMSRLLDMEKKNKTYQNTAKTYGQIIAGDISDKGDLHMMVSDKAIGSLIMKYNETDWEFAKRMAAKLNAPLVSNISSPRPQIYMGLPPASKSITINKTAYSYGSDTGAYAQMSTGALPQDFGGEQIESYEYGYVGDQISFGGKTGRIKSVQACLQDGILTMTYGMLAGGGTSAGGGGGASAGAGGGFAGIAAPSTPNVQASGKMMRGKVMAVSGDKVQAHLTDVDGGYDGGGNWWFPYSTAYSSSDGSGWYCMPEVGDEVRVFFPSGNEGDAFAASSVCATPPANPKHKSWKAPGGKEILLTDEGMYIIGKSGKIYINLTDEKGIEIHSDKDISISSDANIKINSSSEVQIVAKNQIVIGTEGAYLDLTENSATLAASQVLIN</sequence>
<proteinExistence type="predicted"/>
<dbReference type="SUPFAM" id="SSF69279">
    <property type="entry name" value="Phage tail proteins"/>
    <property type="match status" value="1"/>
</dbReference>
<organism evidence="1 2">
    <name type="scientific">Anaerocolumna jejuensis DSM 15929</name>
    <dbReference type="NCBI Taxonomy" id="1121322"/>
    <lineage>
        <taxon>Bacteria</taxon>
        <taxon>Bacillati</taxon>
        <taxon>Bacillota</taxon>
        <taxon>Clostridia</taxon>
        <taxon>Lachnospirales</taxon>
        <taxon>Lachnospiraceae</taxon>
        <taxon>Anaerocolumna</taxon>
    </lineage>
</organism>
<keyword evidence="2" id="KW-1185">Reference proteome</keyword>
<accession>A0A1M7CTF5</accession>
<evidence type="ECO:0000313" key="1">
    <source>
        <dbReference type="EMBL" id="SHL70506.1"/>
    </source>
</evidence>
<reference evidence="1 2" key="1">
    <citation type="submission" date="2016-11" db="EMBL/GenBank/DDBJ databases">
        <authorList>
            <person name="Jaros S."/>
            <person name="Januszkiewicz K."/>
            <person name="Wedrychowicz H."/>
        </authorList>
    </citation>
    <scope>NUCLEOTIDE SEQUENCE [LARGE SCALE GENOMIC DNA]</scope>
    <source>
        <strain evidence="1 2">DSM 15929</strain>
    </source>
</reference>
<dbReference type="AlphaFoldDB" id="A0A1M7CTF5"/>
<name>A0A1M7CTF5_9FIRM</name>
<protein>
    <submittedName>
        <fullName evidence="1">Phage late control gene D protein (GPD)</fullName>
    </submittedName>
</protein>
<dbReference type="OrthoDB" id="95423at2"/>
<gene>
    <name evidence="1" type="ORF">SAMN02745136_05513</name>
</gene>